<accession>A0A0C9R5V2</accession>
<evidence type="ECO:0000313" key="3">
    <source>
        <dbReference type="EMBL" id="JAG92365.1"/>
    </source>
</evidence>
<sequence length="176" mass="20284">MREQVLVALLVIFPVKATHSVLTRGTTSLVKGSSCMRPPMETELRCNADLHRYYYGNKNHCHHFQWNGCMKQGVYEMRVDCVLKCNADKDPGICLLPPEKKCARKSSTVAFLDRYFYNYTSRACEAYRMCGVAGEEFTQNTFGRMTLCLMHCSGFPVNEETKRDAERRRTNYYAGF</sequence>
<dbReference type="PROSITE" id="PS50279">
    <property type="entry name" value="BPTI_KUNITZ_2"/>
    <property type="match status" value="1"/>
</dbReference>
<dbReference type="AlphaFoldDB" id="A0A0C9R5V2"/>
<name>A0A0C9R5V2_AMBAM</name>
<dbReference type="SUPFAM" id="SSF57362">
    <property type="entry name" value="BPTI-like"/>
    <property type="match status" value="2"/>
</dbReference>
<dbReference type="Gene3D" id="4.10.410.10">
    <property type="entry name" value="Pancreatic trypsin inhibitor Kunitz domain"/>
    <property type="match status" value="1"/>
</dbReference>
<feature type="signal peptide" evidence="1">
    <location>
        <begin position="1"/>
        <end position="17"/>
    </location>
</feature>
<dbReference type="Pfam" id="PF00014">
    <property type="entry name" value="Kunitz_BPTI"/>
    <property type="match status" value="2"/>
</dbReference>
<reference evidence="3" key="1">
    <citation type="journal article" date="2015" name="PLoS ONE">
        <title>An Insight into the Sialome of the Lone Star Tick, Amblyomma americanum, with a Glimpse on Its Time Dependent Gene Expression.</title>
        <authorList>
            <person name="Karim S."/>
            <person name="Ribeiro J.M."/>
        </authorList>
    </citation>
    <scope>NUCLEOTIDE SEQUENCE</scope>
    <source>
        <tissue evidence="3">Salivary gland</tissue>
    </source>
</reference>
<feature type="domain" description="BPTI/Kunitz inhibitor" evidence="2">
    <location>
        <begin position="85"/>
        <end position="152"/>
    </location>
</feature>
<proteinExistence type="evidence at transcript level"/>
<dbReference type="InterPro" id="IPR036880">
    <property type="entry name" value="Kunitz_BPTI_sf"/>
</dbReference>
<feature type="chain" id="PRO_5002201791" evidence="1">
    <location>
        <begin position="18"/>
        <end position="176"/>
    </location>
</feature>
<evidence type="ECO:0000259" key="2">
    <source>
        <dbReference type="PROSITE" id="PS50279"/>
    </source>
</evidence>
<protein>
    <submittedName>
        <fullName evidence="3">Putative kunitz-domain-containing protein</fullName>
    </submittedName>
</protein>
<organism evidence="3">
    <name type="scientific">Amblyomma americanum</name>
    <name type="common">Lone star tick</name>
    <dbReference type="NCBI Taxonomy" id="6943"/>
    <lineage>
        <taxon>Eukaryota</taxon>
        <taxon>Metazoa</taxon>
        <taxon>Ecdysozoa</taxon>
        <taxon>Arthropoda</taxon>
        <taxon>Chelicerata</taxon>
        <taxon>Arachnida</taxon>
        <taxon>Acari</taxon>
        <taxon>Parasitiformes</taxon>
        <taxon>Ixodida</taxon>
        <taxon>Ixodoidea</taxon>
        <taxon>Ixodidae</taxon>
        <taxon>Amblyomminae</taxon>
        <taxon>Amblyomma</taxon>
    </lineage>
</organism>
<dbReference type="EMBL" id="GBZX01000375">
    <property type="protein sequence ID" value="JAG92365.1"/>
    <property type="molecule type" value="mRNA"/>
</dbReference>
<evidence type="ECO:0000256" key="1">
    <source>
        <dbReference type="SAM" id="SignalP"/>
    </source>
</evidence>
<keyword evidence="1" id="KW-0732">Signal</keyword>
<dbReference type="GO" id="GO:0004867">
    <property type="term" value="F:serine-type endopeptidase inhibitor activity"/>
    <property type="evidence" value="ECO:0007669"/>
    <property type="project" value="InterPro"/>
</dbReference>
<dbReference type="InterPro" id="IPR002223">
    <property type="entry name" value="Kunitz_BPTI"/>
</dbReference>